<dbReference type="AlphaFoldDB" id="A0A1R1X601"/>
<dbReference type="EMBL" id="LSSN01005198">
    <property type="protein sequence ID" value="OMJ10030.1"/>
    <property type="molecule type" value="Genomic_DNA"/>
</dbReference>
<organism evidence="1 2">
    <name type="scientific">Smittium culicis</name>
    <dbReference type="NCBI Taxonomy" id="133412"/>
    <lineage>
        <taxon>Eukaryota</taxon>
        <taxon>Fungi</taxon>
        <taxon>Fungi incertae sedis</taxon>
        <taxon>Zoopagomycota</taxon>
        <taxon>Kickxellomycotina</taxon>
        <taxon>Harpellomycetes</taxon>
        <taxon>Harpellales</taxon>
        <taxon>Legeriomycetaceae</taxon>
        <taxon>Smittium</taxon>
    </lineage>
</organism>
<name>A0A1R1X601_9FUNG</name>
<comment type="caution">
    <text evidence="1">The sequence shown here is derived from an EMBL/GenBank/DDBJ whole genome shotgun (WGS) entry which is preliminary data.</text>
</comment>
<protein>
    <submittedName>
        <fullName evidence="1">Uncharacterized protein</fullName>
    </submittedName>
</protein>
<evidence type="ECO:0000313" key="1">
    <source>
        <dbReference type="EMBL" id="OMJ10030.1"/>
    </source>
</evidence>
<gene>
    <name evidence="1" type="ORF">AYI70_g10577</name>
</gene>
<dbReference type="STRING" id="133412.A0A1R1X601"/>
<dbReference type="Proteomes" id="UP000187283">
    <property type="component" value="Unassembled WGS sequence"/>
</dbReference>
<sequence length="398" mass="44749">MTIHSFNFDSPISSDVFEEIVKIYNSDFSKTEECPIKDLSKVADSTWNSILQAYNSEPLINANSNSASDIKKCPFYNPKPKAEPVEFSKLVNSPIVKYIDFDTIFGSSNIISAFHLNKLVKTFQAIEADPTKYNALVICRFSQLEYYNYTDITSVSKGVTDSYFMPPLETTDRTVIELSVKLQLLIRKICKIRPTYAIATGKVSFSALLILLSIKNVIVTEYFSTNFRPLNSENSKNEQISTDAHITHFDLNYPNCGLILFSEYCSNFNSSDSKSENGSSPATYLKARGISAIRYVLNNSENINIRAPELIELGFSIGMVSSKLAANFLESLASAAKCPYPHTEFAITSTISSKYEFQGPSRINPWLQEINSLFNAFDEMIKKFTSIEDMAELEIQHN</sequence>
<accession>A0A1R1X601</accession>
<proteinExistence type="predicted"/>
<keyword evidence="2" id="KW-1185">Reference proteome</keyword>
<dbReference type="OrthoDB" id="9936937at2759"/>
<evidence type="ECO:0000313" key="2">
    <source>
        <dbReference type="Proteomes" id="UP000187283"/>
    </source>
</evidence>
<reference evidence="1 2" key="1">
    <citation type="submission" date="2017-01" db="EMBL/GenBank/DDBJ databases">
        <authorList>
            <person name="Mah S.A."/>
            <person name="Swanson W.J."/>
            <person name="Moy G.W."/>
            <person name="Vacquier V.D."/>
        </authorList>
    </citation>
    <scope>NUCLEOTIDE SEQUENCE [LARGE SCALE GENOMIC DNA]</scope>
    <source>
        <strain evidence="1 2">GSMNP</strain>
    </source>
</reference>